<reference evidence="1 2" key="1">
    <citation type="submission" date="2017-11" db="EMBL/GenBank/DDBJ databases">
        <title>Population delineation of vibrios coincides with oyster pathogenicity.</title>
        <authorList>
            <person name="Bruto M."/>
            <person name="Labreuche Y."/>
            <person name="James A."/>
            <person name="Piel D."/>
            <person name="Chenivesse S."/>
            <person name="Petton B."/>
            <person name="Polz M.F."/>
            <person name="Le Roux F."/>
        </authorList>
    </citation>
    <scope>NUCLEOTIDE SEQUENCE [LARGE SCALE GENOMIC DNA]</scope>
    <source>
        <strain evidence="1 2">FF_144</strain>
    </source>
</reference>
<gene>
    <name evidence="1" type="ORF">CWO07_24035</name>
</gene>
<evidence type="ECO:0000313" key="2">
    <source>
        <dbReference type="Proteomes" id="UP000244197"/>
    </source>
</evidence>
<sequence>MTHSIRTIPTPTRTPHKKVTPEAIQFSGSKHKGNRAQAWCALSTSPEDANEQMKRGGINWFARKRILAAYGLLCDMPDMTDPAFFLFTNEPLHDSIPPLPSKFEGYSDDEFMKAMQQSHEKIAELYKDTKIKI</sequence>
<name>A0A2T5EJZ7_VIBSP</name>
<organism evidence="1 2">
    <name type="scientific">Vibrio splendidus</name>
    <dbReference type="NCBI Taxonomy" id="29497"/>
    <lineage>
        <taxon>Bacteria</taxon>
        <taxon>Pseudomonadati</taxon>
        <taxon>Pseudomonadota</taxon>
        <taxon>Gammaproteobacteria</taxon>
        <taxon>Vibrionales</taxon>
        <taxon>Vibrionaceae</taxon>
        <taxon>Vibrio</taxon>
    </lineage>
</organism>
<proteinExistence type="predicted"/>
<accession>A0A2T5EJZ7</accession>
<comment type="caution">
    <text evidence="1">The sequence shown here is derived from an EMBL/GenBank/DDBJ whole genome shotgun (WGS) entry which is preliminary data.</text>
</comment>
<protein>
    <submittedName>
        <fullName evidence="1">Uncharacterized protein</fullName>
    </submittedName>
</protein>
<dbReference type="AlphaFoldDB" id="A0A2T5EJZ7"/>
<dbReference type="Proteomes" id="UP000244197">
    <property type="component" value="Unassembled WGS sequence"/>
</dbReference>
<evidence type="ECO:0000313" key="1">
    <source>
        <dbReference type="EMBL" id="PTP20663.1"/>
    </source>
</evidence>
<dbReference type="EMBL" id="PIFK01000084">
    <property type="protein sequence ID" value="PTP20663.1"/>
    <property type="molecule type" value="Genomic_DNA"/>
</dbReference>
<dbReference type="RefSeq" id="WP_108188358.1">
    <property type="nucleotide sequence ID" value="NZ_PIFK01000084.1"/>
</dbReference>